<evidence type="ECO:0000313" key="1">
    <source>
        <dbReference type="EMBL" id="KUL23802.1"/>
    </source>
</evidence>
<organism evidence="1 2">
    <name type="scientific">Actinoplanes awajinensis subsp. mycoplanecinus</name>
    <dbReference type="NCBI Taxonomy" id="135947"/>
    <lineage>
        <taxon>Bacteria</taxon>
        <taxon>Bacillati</taxon>
        <taxon>Actinomycetota</taxon>
        <taxon>Actinomycetes</taxon>
        <taxon>Micromonosporales</taxon>
        <taxon>Micromonosporaceae</taxon>
        <taxon>Actinoplanes</taxon>
    </lineage>
</organism>
<dbReference type="EMBL" id="LLZH01000328">
    <property type="protein sequence ID" value="KUL23802.1"/>
    <property type="molecule type" value="Genomic_DNA"/>
</dbReference>
<dbReference type="OrthoDB" id="259915at2"/>
<gene>
    <name evidence="1" type="ORF">ADL15_45180</name>
</gene>
<name>A0A117MLD8_9ACTN</name>
<sequence>MGMLDRFVSPRRRFAALALRVARRTPGVERAVHRPDDFAIEIYRTGSPGPAHLYLANIFRETADATPSERRERLVKLVRIMAAPPPQDDWETVRPKLRPVLRPVTFGTAGPPGMRPPISRAALPYLKELVVVDQPDAMAYVVPDRVDEWGVSAEEVFTTARANLAGMARHSLEQNWPGGQPLISMLDDGDAYFTSLLLAPGWLAEVGERLGGPVLAFAPDNNTLLLCPLPDATAEPFYALVDQHFKEAPRSLSPVGYVAGPQGRTVMYSPPPGHAHHLSARRAETLLALTEYHGQTNWLAEQYAQAGVDVHIGGLLAAEPVGGLPETIAVWTAGVSTLLPKADTIAFVHPDTGPQFRAPWDAVAERVGLDAEPLLAPARYRVDDWPSPAVLAELRQEYA</sequence>
<proteinExistence type="predicted"/>
<protein>
    <recommendedName>
        <fullName evidence="3">DUF1444 domain-containing protein</fullName>
    </recommendedName>
</protein>
<reference evidence="1 2" key="1">
    <citation type="submission" date="2015-10" db="EMBL/GenBank/DDBJ databases">
        <authorList>
            <person name="Gilbert D.G."/>
        </authorList>
    </citation>
    <scope>NUCLEOTIDE SEQUENCE [LARGE SCALE GENOMIC DNA]</scope>
    <source>
        <strain evidence="1 2">NRRL B-16712</strain>
    </source>
</reference>
<comment type="caution">
    <text evidence="1">The sequence shown here is derived from an EMBL/GenBank/DDBJ whole genome shotgun (WGS) entry which is preliminary data.</text>
</comment>
<keyword evidence="2" id="KW-1185">Reference proteome</keyword>
<evidence type="ECO:0008006" key="3">
    <source>
        <dbReference type="Google" id="ProtNLM"/>
    </source>
</evidence>
<evidence type="ECO:0000313" key="2">
    <source>
        <dbReference type="Proteomes" id="UP000053244"/>
    </source>
</evidence>
<dbReference type="AlphaFoldDB" id="A0A117MLD8"/>
<dbReference type="Proteomes" id="UP000053244">
    <property type="component" value="Unassembled WGS sequence"/>
</dbReference>
<accession>A0A117MLD8</accession>